<protein>
    <submittedName>
        <fullName evidence="3">Uncharacterized protein</fullName>
    </submittedName>
</protein>
<evidence type="ECO:0000256" key="2">
    <source>
        <dbReference type="SAM" id="MobiDB-lite"/>
    </source>
</evidence>
<feature type="region of interest" description="Disordered" evidence="2">
    <location>
        <begin position="155"/>
        <end position="187"/>
    </location>
</feature>
<gene>
    <name evidence="3" type="ORF">K452DRAFT_283812</name>
</gene>
<dbReference type="AlphaFoldDB" id="A0A6A6BSA2"/>
<organism evidence="3 4">
    <name type="scientific">Aplosporella prunicola CBS 121167</name>
    <dbReference type="NCBI Taxonomy" id="1176127"/>
    <lineage>
        <taxon>Eukaryota</taxon>
        <taxon>Fungi</taxon>
        <taxon>Dikarya</taxon>
        <taxon>Ascomycota</taxon>
        <taxon>Pezizomycotina</taxon>
        <taxon>Dothideomycetes</taxon>
        <taxon>Dothideomycetes incertae sedis</taxon>
        <taxon>Botryosphaeriales</taxon>
        <taxon>Aplosporellaceae</taxon>
        <taxon>Aplosporella</taxon>
    </lineage>
</organism>
<dbReference type="GeneID" id="54297336"/>
<dbReference type="SUPFAM" id="SSF160369">
    <property type="entry name" value="Ribosomal protein L10-like"/>
    <property type="match status" value="1"/>
</dbReference>
<dbReference type="EMBL" id="ML995477">
    <property type="protein sequence ID" value="KAF2145461.1"/>
    <property type="molecule type" value="Genomic_DNA"/>
</dbReference>
<comment type="similarity">
    <text evidence="1">Belongs to the universal ribosomal protein uL10 family.</text>
</comment>
<feature type="compositionally biased region" description="Low complexity" evidence="2">
    <location>
        <begin position="27"/>
        <end position="44"/>
    </location>
</feature>
<dbReference type="RefSeq" id="XP_033401173.1">
    <property type="nucleotide sequence ID" value="XM_033539840.1"/>
</dbReference>
<reference evidence="3" key="1">
    <citation type="journal article" date="2020" name="Stud. Mycol.">
        <title>101 Dothideomycetes genomes: a test case for predicting lifestyles and emergence of pathogens.</title>
        <authorList>
            <person name="Haridas S."/>
            <person name="Albert R."/>
            <person name="Binder M."/>
            <person name="Bloem J."/>
            <person name="Labutti K."/>
            <person name="Salamov A."/>
            <person name="Andreopoulos B."/>
            <person name="Baker S."/>
            <person name="Barry K."/>
            <person name="Bills G."/>
            <person name="Bluhm B."/>
            <person name="Cannon C."/>
            <person name="Castanera R."/>
            <person name="Culley D."/>
            <person name="Daum C."/>
            <person name="Ezra D."/>
            <person name="Gonzalez J."/>
            <person name="Henrissat B."/>
            <person name="Kuo A."/>
            <person name="Liang C."/>
            <person name="Lipzen A."/>
            <person name="Lutzoni F."/>
            <person name="Magnuson J."/>
            <person name="Mondo S."/>
            <person name="Nolan M."/>
            <person name="Ohm R."/>
            <person name="Pangilinan J."/>
            <person name="Park H.-J."/>
            <person name="Ramirez L."/>
            <person name="Alfaro M."/>
            <person name="Sun H."/>
            <person name="Tritt A."/>
            <person name="Yoshinaga Y."/>
            <person name="Zwiers L.-H."/>
            <person name="Turgeon B."/>
            <person name="Goodwin S."/>
            <person name="Spatafora J."/>
            <person name="Crous P."/>
            <person name="Grigoriev I."/>
        </authorList>
    </citation>
    <scope>NUCLEOTIDE SEQUENCE</scope>
    <source>
        <strain evidence="3">CBS 121167</strain>
    </source>
</reference>
<dbReference type="Proteomes" id="UP000799438">
    <property type="component" value="Unassembled WGS sequence"/>
</dbReference>
<dbReference type="OrthoDB" id="360689at2759"/>
<evidence type="ECO:0000313" key="4">
    <source>
        <dbReference type="Proteomes" id="UP000799438"/>
    </source>
</evidence>
<dbReference type="InterPro" id="IPR043141">
    <property type="entry name" value="Ribosomal_uL10-like_sf"/>
</dbReference>
<dbReference type="PANTHER" id="PTHR11560">
    <property type="entry name" value="39S RIBOSOMAL PROTEIN L10, MITOCHONDRIAL"/>
    <property type="match status" value="1"/>
</dbReference>
<name>A0A6A6BSA2_9PEZI</name>
<evidence type="ECO:0000256" key="1">
    <source>
        <dbReference type="ARBA" id="ARBA00008889"/>
    </source>
</evidence>
<evidence type="ECO:0000313" key="3">
    <source>
        <dbReference type="EMBL" id="KAF2145461.1"/>
    </source>
</evidence>
<keyword evidence="4" id="KW-1185">Reference proteome</keyword>
<sequence length="340" mass="36342">MPPRIPLQRTYNHIALARSGYATVTASATTPAPPLAQQTQAASPIRRHPANQPPSYKPPEFRKSQLHRQYTSLLRSSPLVLLFQHNNLRATEWAGVRRELHRALHAVDVELGLAGDEGTGTGLADSARIQVLQAGLLGSALRVVEFWDPAGAAAETVHPTDPRTSSSAPVALDEQPTHGLSRAAHDAAKARRSRLELEVLLSGPVAALAFPAVSPQHLKAALCTLAPHAPDFPAPRRRVNPDYHDPSVISGVSKLMLLGARVEGSVFDQAGTRWVGGIPGGLEGLRGQLVAMLQGFGAQVTTALEGATRSVYFTLEGRKMQMEDEGKPKEDAAPATEEAK</sequence>
<accession>A0A6A6BSA2</accession>
<feature type="region of interest" description="Disordered" evidence="2">
    <location>
        <begin position="27"/>
        <end position="61"/>
    </location>
</feature>
<dbReference type="Gene3D" id="3.30.70.1730">
    <property type="match status" value="1"/>
</dbReference>
<feature type="region of interest" description="Disordered" evidence="2">
    <location>
        <begin position="321"/>
        <end position="340"/>
    </location>
</feature>
<proteinExistence type="inferred from homology"/>
<dbReference type="InterPro" id="IPR047865">
    <property type="entry name" value="Ribosomal_uL10_bac_type"/>
</dbReference>